<sequence>MLHTFQSGAQTSSNLPSATQIRNQNADPYPSAQFLQAKSIERSQNVLSSPMDGYYTPAYSELPDSSAYTMPLAVTPVTETTFTYQGGWPQSQPSIIPLQPLQPDRVETPMASKTMRTIGTNTDPIPPGIWPDDLSMTPTFMQRSPAQELETVDTDDSKTATTSHCCPKAKDMPLKDLAPSQYNLTDSTTPMPIFSTFYTTSNDTSTAQQGESSSEPKLISVDHYEDDFDPEYFESIFDVPGCSLPGVQCRCGEDCSCAGCQTHKDNTDKVTFRDFENMDFSADEKVRLHPASCCDTRSSHVHDHESMAGPETISAGGCCGHKGG</sequence>
<dbReference type="AlphaFoldDB" id="R4XE12"/>
<gene>
    <name evidence="2" type="ORF">TAPDE_002763</name>
</gene>
<name>R4XE12_TAPDE</name>
<comment type="caution">
    <text evidence="2">The sequence shown here is derived from an EMBL/GenBank/DDBJ whole genome shotgun (WGS) entry which is preliminary data.</text>
</comment>
<evidence type="ECO:0000313" key="2">
    <source>
        <dbReference type="EMBL" id="CCG82665.1"/>
    </source>
</evidence>
<evidence type="ECO:0000256" key="1">
    <source>
        <dbReference type="SAM" id="MobiDB-lite"/>
    </source>
</evidence>
<organism evidence="2 3">
    <name type="scientific">Taphrina deformans (strain PYCC 5710 / ATCC 11124 / CBS 356.35 / IMI 108563 / JCM 9778 / NBRC 8474)</name>
    <name type="common">Peach leaf curl fungus</name>
    <name type="synonym">Lalaria deformans</name>
    <dbReference type="NCBI Taxonomy" id="1097556"/>
    <lineage>
        <taxon>Eukaryota</taxon>
        <taxon>Fungi</taxon>
        <taxon>Dikarya</taxon>
        <taxon>Ascomycota</taxon>
        <taxon>Taphrinomycotina</taxon>
        <taxon>Taphrinomycetes</taxon>
        <taxon>Taphrinales</taxon>
        <taxon>Taphrinaceae</taxon>
        <taxon>Taphrina</taxon>
    </lineage>
</organism>
<proteinExistence type="predicted"/>
<protein>
    <submittedName>
        <fullName evidence="2">Uncharacterized protein</fullName>
    </submittedName>
</protein>
<dbReference type="EMBL" id="CAHR02000095">
    <property type="protein sequence ID" value="CCG82665.1"/>
    <property type="molecule type" value="Genomic_DNA"/>
</dbReference>
<evidence type="ECO:0000313" key="3">
    <source>
        <dbReference type="Proteomes" id="UP000013776"/>
    </source>
</evidence>
<dbReference type="Proteomes" id="UP000013776">
    <property type="component" value="Unassembled WGS sequence"/>
</dbReference>
<feature type="region of interest" description="Disordered" evidence="1">
    <location>
        <begin position="1"/>
        <end position="25"/>
    </location>
</feature>
<keyword evidence="3" id="KW-1185">Reference proteome</keyword>
<reference evidence="2 3" key="1">
    <citation type="journal article" date="2013" name="MBio">
        <title>Genome sequencing of the plant pathogen Taphrina deformans, the causal agent of peach leaf curl.</title>
        <authorList>
            <person name="Cisse O.H."/>
            <person name="Almeida J.M.G.C.F."/>
            <person name="Fonseca A."/>
            <person name="Kumar A.A."/>
            <person name="Salojaervi J."/>
            <person name="Overmyer K."/>
            <person name="Hauser P.M."/>
            <person name="Pagni M."/>
        </authorList>
    </citation>
    <scope>NUCLEOTIDE SEQUENCE [LARGE SCALE GENOMIC DNA]</scope>
    <source>
        <strain evidence="3">PYCC 5710 / ATCC 11124 / CBS 356.35 / IMI 108563 / JCM 9778 / NBRC 8474</strain>
    </source>
</reference>
<accession>R4XE12</accession>